<evidence type="ECO:0000256" key="4">
    <source>
        <dbReference type="ARBA" id="ARBA00022989"/>
    </source>
</evidence>
<name>A0A7R9A6R1_9CRUS</name>
<proteinExistence type="predicted"/>
<evidence type="ECO:0000256" key="1">
    <source>
        <dbReference type="ARBA" id="ARBA00004141"/>
    </source>
</evidence>
<dbReference type="GO" id="GO:0016020">
    <property type="term" value="C:membrane"/>
    <property type="evidence" value="ECO:0007669"/>
    <property type="project" value="UniProtKB-SubCell"/>
</dbReference>
<feature type="transmembrane region" description="Helical" evidence="7">
    <location>
        <begin position="92"/>
        <end position="113"/>
    </location>
</feature>
<protein>
    <submittedName>
        <fullName evidence="8">Uncharacterized protein</fullName>
    </submittedName>
</protein>
<reference evidence="8" key="1">
    <citation type="submission" date="2020-11" db="EMBL/GenBank/DDBJ databases">
        <authorList>
            <person name="Tran Van P."/>
        </authorList>
    </citation>
    <scope>NUCLEOTIDE SEQUENCE</scope>
</reference>
<accession>A0A7R9A6R1</accession>
<keyword evidence="2" id="KW-0813">Transport</keyword>
<organism evidence="8">
    <name type="scientific">Darwinula stevensoni</name>
    <dbReference type="NCBI Taxonomy" id="69355"/>
    <lineage>
        <taxon>Eukaryota</taxon>
        <taxon>Metazoa</taxon>
        <taxon>Ecdysozoa</taxon>
        <taxon>Arthropoda</taxon>
        <taxon>Crustacea</taxon>
        <taxon>Oligostraca</taxon>
        <taxon>Ostracoda</taxon>
        <taxon>Podocopa</taxon>
        <taxon>Podocopida</taxon>
        <taxon>Darwinulocopina</taxon>
        <taxon>Darwinuloidea</taxon>
        <taxon>Darwinulidae</taxon>
        <taxon>Darwinula</taxon>
    </lineage>
</organism>
<keyword evidence="4 7" id="KW-1133">Transmembrane helix</keyword>
<evidence type="ECO:0000256" key="2">
    <source>
        <dbReference type="ARBA" id="ARBA00022448"/>
    </source>
</evidence>
<dbReference type="GO" id="GO:0008506">
    <property type="term" value="F:sucrose:proton symporter activity"/>
    <property type="evidence" value="ECO:0007669"/>
    <property type="project" value="TreeGrafter"/>
</dbReference>
<evidence type="ECO:0000313" key="8">
    <source>
        <dbReference type="EMBL" id="CAD7245181.1"/>
    </source>
</evidence>
<dbReference type="EMBL" id="CAJPEV010000798">
    <property type="protein sequence ID" value="CAG0888616.1"/>
    <property type="molecule type" value="Genomic_DNA"/>
</dbReference>
<feature type="region of interest" description="Disordered" evidence="6">
    <location>
        <begin position="173"/>
        <end position="196"/>
    </location>
</feature>
<dbReference type="PANTHER" id="PTHR19432:SF35">
    <property type="entry name" value="SOLUTE CARRIER FAMILY 45 MEMBER 3 ISOFORM X1"/>
    <property type="match status" value="1"/>
</dbReference>
<feature type="compositionally biased region" description="Polar residues" evidence="6">
    <location>
        <begin position="173"/>
        <end position="184"/>
    </location>
</feature>
<dbReference type="InterPro" id="IPR036259">
    <property type="entry name" value="MFS_trans_sf"/>
</dbReference>
<comment type="subcellular location">
    <subcellularLocation>
        <location evidence="1">Membrane</location>
        <topology evidence="1">Multi-pass membrane protein</topology>
    </subcellularLocation>
</comment>
<evidence type="ECO:0000256" key="5">
    <source>
        <dbReference type="ARBA" id="ARBA00023136"/>
    </source>
</evidence>
<keyword evidence="3 7" id="KW-0812">Transmembrane</keyword>
<keyword evidence="9" id="KW-1185">Reference proteome</keyword>
<dbReference type="EMBL" id="LR900315">
    <property type="protein sequence ID" value="CAD7245181.1"/>
    <property type="molecule type" value="Genomic_DNA"/>
</dbReference>
<feature type="compositionally biased region" description="Low complexity" evidence="6">
    <location>
        <begin position="238"/>
        <end position="253"/>
    </location>
</feature>
<dbReference type="Gene3D" id="1.20.1250.20">
    <property type="entry name" value="MFS general substrate transporter like domains"/>
    <property type="match status" value="1"/>
</dbReference>
<keyword evidence="5 7" id="KW-0472">Membrane</keyword>
<feature type="transmembrane region" description="Helical" evidence="7">
    <location>
        <begin position="134"/>
        <end position="152"/>
    </location>
</feature>
<sequence>MLQNLSRYAVENVREKWRDGDWKERLELAERNLHGFKDSASKRFAAGDEDDFSDIFRRKTRWELIRISAAVMGIEFCYAAETAFVSPTLLEIGLGHAAVTLVWCLSPLLGFFLTPLLGSMSDRCSWGMGRRRPFVLILSAGIVLGLILVPNGKDLGILLGDLYPSRAGANGTDSSLVGNATGEDSTGEDLPADDSAGASRHPWGIFFTALGTVLLDFDADACQSPSRTYLLDVTQPGKSSKSSKPFKSLKPSL</sequence>
<dbReference type="AlphaFoldDB" id="A0A7R9A6R1"/>
<evidence type="ECO:0000313" key="9">
    <source>
        <dbReference type="Proteomes" id="UP000677054"/>
    </source>
</evidence>
<gene>
    <name evidence="8" type="ORF">DSTB1V02_LOCUS5056</name>
</gene>
<evidence type="ECO:0000256" key="6">
    <source>
        <dbReference type="SAM" id="MobiDB-lite"/>
    </source>
</evidence>
<feature type="region of interest" description="Disordered" evidence="6">
    <location>
        <begin position="232"/>
        <end position="253"/>
    </location>
</feature>
<dbReference type="PANTHER" id="PTHR19432">
    <property type="entry name" value="SUGAR TRANSPORTER"/>
    <property type="match status" value="1"/>
</dbReference>
<evidence type="ECO:0000256" key="3">
    <source>
        <dbReference type="ARBA" id="ARBA00022692"/>
    </source>
</evidence>
<evidence type="ECO:0000256" key="7">
    <source>
        <dbReference type="SAM" id="Phobius"/>
    </source>
</evidence>
<dbReference type="Proteomes" id="UP000677054">
    <property type="component" value="Unassembled WGS sequence"/>
</dbReference>
<feature type="transmembrane region" description="Helical" evidence="7">
    <location>
        <begin position="64"/>
        <end position="86"/>
    </location>
</feature>
<dbReference type="SUPFAM" id="SSF103473">
    <property type="entry name" value="MFS general substrate transporter"/>
    <property type="match status" value="1"/>
</dbReference>
<dbReference type="OrthoDB" id="28755at2759"/>